<evidence type="ECO:0000313" key="1">
    <source>
        <dbReference type="EMBL" id="CAH1001255.1"/>
    </source>
</evidence>
<keyword evidence="2" id="KW-1185">Reference proteome</keyword>
<protein>
    <submittedName>
        <fullName evidence="1">Uncharacterized protein</fullName>
    </submittedName>
</protein>
<name>A0ABM9B236_9BACT</name>
<comment type="caution">
    <text evidence="1">The sequence shown here is derived from an EMBL/GenBank/DDBJ whole genome shotgun (WGS) entry which is preliminary data.</text>
</comment>
<sequence length="77" mass="8914">MRKDDIFKEFLQHPLLQEKYKIDSAELPERVSDGLSSDHPIVRTIAMILEGKENKDDSDNIIRTKVINYLQTANTNL</sequence>
<organism evidence="1 2">
    <name type="scientific">Neolewinella maritima</name>
    <dbReference type="NCBI Taxonomy" id="1383882"/>
    <lineage>
        <taxon>Bacteria</taxon>
        <taxon>Pseudomonadati</taxon>
        <taxon>Bacteroidota</taxon>
        <taxon>Saprospiria</taxon>
        <taxon>Saprospirales</taxon>
        <taxon>Lewinellaceae</taxon>
        <taxon>Neolewinella</taxon>
    </lineage>
</organism>
<proteinExistence type="predicted"/>
<reference evidence="1" key="1">
    <citation type="submission" date="2021-12" db="EMBL/GenBank/DDBJ databases">
        <authorList>
            <person name="Rodrigo-Torres L."/>
            <person name="Arahal R. D."/>
            <person name="Lucena T."/>
        </authorList>
    </citation>
    <scope>NUCLEOTIDE SEQUENCE</scope>
    <source>
        <strain evidence="1">CECT 8419</strain>
    </source>
</reference>
<gene>
    <name evidence="1" type="ORF">LEM8419_02154</name>
</gene>
<evidence type="ECO:0000313" key="2">
    <source>
        <dbReference type="Proteomes" id="UP000837803"/>
    </source>
</evidence>
<accession>A0ABM9B236</accession>
<dbReference type="Proteomes" id="UP000837803">
    <property type="component" value="Unassembled WGS sequence"/>
</dbReference>
<dbReference type="EMBL" id="CAKLPZ010000002">
    <property type="protein sequence ID" value="CAH1001255.1"/>
    <property type="molecule type" value="Genomic_DNA"/>
</dbReference>